<dbReference type="GO" id="GO:0051453">
    <property type="term" value="P:regulation of intracellular pH"/>
    <property type="evidence" value="ECO:0007669"/>
    <property type="project" value="TreeGrafter"/>
</dbReference>
<evidence type="ECO:0000256" key="1">
    <source>
        <dbReference type="ARBA" id="ARBA00004651"/>
    </source>
</evidence>
<dbReference type="GO" id="GO:0098719">
    <property type="term" value="P:sodium ion import across plasma membrane"/>
    <property type="evidence" value="ECO:0007669"/>
    <property type="project" value="TreeGrafter"/>
</dbReference>
<dbReference type="PANTHER" id="PTHR10110">
    <property type="entry name" value="SODIUM/HYDROGEN EXCHANGER"/>
    <property type="match status" value="1"/>
</dbReference>
<dbReference type="Proteomes" id="UP000094412">
    <property type="component" value="Unassembled WGS sequence"/>
</dbReference>
<feature type="transmembrane region" description="Helical" evidence="10">
    <location>
        <begin position="383"/>
        <end position="403"/>
    </location>
</feature>
<dbReference type="GO" id="GO:0005886">
    <property type="term" value="C:plasma membrane"/>
    <property type="evidence" value="ECO:0007669"/>
    <property type="project" value="UniProtKB-SubCell"/>
</dbReference>
<dbReference type="STRING" id="1566387.QV13_28400"/>
<keyword evidence="2" id="KW-0813">Transport</keyword>
<organism evidence="12 13">
    <name type="scientific">Mesorhizobium hungaricum</name>
    <dbReference type="NCBI Taxonomy" id="1566387"/>
    <lineage>
        <taxon>Bacteria</taxon>
        <taxon>Pseudomonadati</taxon>
        <taxon>Pseudomonadota</taxon>
        <taxon>Alphaproteobacteria</taxon>
        <taxon>Hyphomicrobiales</taxon>
        <taxon>Phyllobacteriaceae</taxon>
        <taxon>Mesorhizobium</taxon>
    </lineage>
</organism>
<proteinExistence type="predicted"/>
<evidence type="ECO:0000313" key="13">
    <source>
        <dbReference type="Proteomes" id="UP000094412"/>
    </source>
</evidence>
<feature type="transmembrane region" description="Helical" evidence="10">
    <location>
        <begin position="181"/>
        <end position="201"/>
    </location>
</feature>
<evidence type="ECO:0000256" key="8">
    <source>
        <dbReference type="ARBA" id="ARBA00023136"/>
    </source>
</evidence>
<dbReference type="GO" id="GO:0015386">
    <property type="term" value="F:potassium:proton antiporter activity"/>
    <property type="evidence" value="ECO:0007669"/>
    <property type="project" value="TreeGrafter"/>
</dbReference>
<reference evidence="12 13" key="1">
    <citation type="submission" date="2016-08" db="EMBL/GenBank/DDBJ databases">
        <title>Whole genome sequence of Mesorhizobium sp. strain UASWS1009 isolated from industrial sewage.</title>
        <authorList>
            <person name="Crovadore J."/>
            <person name="Calmin G."/>
            <person name="Chablais R."/>
            <person name="Cochard B."/>
            <person name="Lefort F."/>
        </authorList>
    </citation>
    <scope>NUCLEOTIDE SEQUENCE [LARGE SCALE GENOMIC DNA]</scope>
    <source>
        <strain evidence="12 13">UASWS1009</strain>
    </source>
</reference>
<evidence type="ECO:0000256" key="2">
    <source>
        <dbReference type="ARBA" id="ARBA00022448"/>
    </source>
</evidence>
<feature type="transmembrane region" description="Helical" evidence="10">
    <location>
        <begin position="155"/>
        <end position="175"/>
    </location>
</feature>
<dbReference type="EMBL" id="MDEO01000036">
    <property type="protein sequence ID" value="OCX13413.1"/>
    <property type="molecule type" value="Genomic_DNA"/>
</dbReference>
<keyword evidence="4 10" id="KW-0812">Transmembrane</keyword>
<dbReference type="InterPro" id="IPR018422">
    <property type="entry name" value="Cation/H_exchanger_CPA1"/>
</dbReference>
<dbReference type="Pfam" id="PF00999">
    <property type="entry name" value="Na_H_Exchanger"/>
    <property type="match status" value="1"/>
</dbReference>
<keyword evidence="8 10" id="KW-0472">Membrane</keyword>
<keyword evidence="3" id="KW-1003">Cell membrane</keyword>
<name>A0A1C2DFB4_9HYPH</name>
<gene>
    <name evidence="12" type="ORF">QV13_28400</name>
</gene>
<dbReference type="Gene3D" id="6.10.140.1330">
    <property type="match status" value="1"/>
</dbReference>
<sequence length="523" mass="56589">MQTFQWIIVLLLGAALLSTLARRVGAPYPTFLAIGGVLIPFLPNSPQWTLDPHLALTLFVAPVLVDSAYDTSLRDLRDNWLPVAGLVLVAVGLTTLTVALAARWLVPGMSWPVAVALGAIVAPPDAAAATAVMRQVKLPHRLLKILEGESLLNDASALLLYKLAIMAVLAGGLSVSSGTPVFLLTVFGSVVAGYLLARVLMPFTSTRDFPTSIIVQFATTFGVWIAAEAIGLSGILTIVVYAMTIANSRGPHMPARLRVPVYAVWEAAVFILNAMAFVLIGMQLGPIWKQLTPDMRSNYVLFAATILAVVILTRFAWVMSYNKLIRWRIERYGFNPPRPMARPTREGGIVVSWAGMRGIVTLAAAFSIPEVLRDSSPFPHRDLILFTAFAVVFGTLVLQGLTLKPLILWLGLSDNDPVGQEVLHGRIEAYRAAVASIGEEDSLAAKLLRKEYGAVIELCEVGMQPRQTVGLPGGALRLQAISAARARAIELRRSFVIGDDAYHVLEEEFDWAELSAVGRSEPA</sequence>
<dbReference type="AlphaFoldDB" id="A0A1C2DFB4"/>
<evidence type="ECO:0000256" key="4">
    <source>
        <dbReference type="ARBA" id="ARBA00022692"/>
    </source>
</evidence>
<comment type="subcellular location">
    <subcellularLocation>
        <location evidence="1">Cell membrane</location>
        <topology evidence="1">Multi-pass membrane protein</topology>
    </subcellularLocation>
</comment>
<dbReference type="RefSeq" id="WP_024922919.1">
    <property type="nucleotide sequence ID" value="NZ_MDEO01000036.1"/>
</dbReference>
<evidence type="ECO:0000256" key="7">
    <source>
        <dbReference type="ARBA" id="ARBA00023065"/>
    </source>
</evidence>
<evidence type="ECO:0000256" key="10">
    <source>
        <dbReference type="SAM" id="Phobius"/>
    </source>
</evidence>
<protein>
    <submittedName>
        <fullName evidence="12">Sodium:proton antiporter</fullName>
    </submittedName>
</protein>
<evidence type="ECO:0000259" key="11">
    <source>
        <dbReference type="Pfam" id="PF00999"/>
    </source>
</evidence>
<feature type="transmembrane region" description="Helical" evidence="10">
    <location>
        <begin position="213"/>
        <end position="242"/>
    </location>
</feature>
<evidence type="ECO:0000256" key="5">
    <source>
        <dbReference type="ARBA" id="ARBA00022989"/>
    </source>
</evidence>
<keyword evidence="13" id="KW-1185">Reference proteome</keyword>
<comment type="caution">
    <text evidence="12">The sequence shown here is derived from an EMBL/GenBank/DDBJ whole genome shotgun (WGS) entry which is preliminary data.</text>
</comment>
<dbReference type="GO" id="GO:0015385">
    <property type="term" value="F:sodium:proton antiporter activity"/>
    <property type="evidence" value="ECO:0007669"/>
    <property type="project" value="InterPro"/>
</dbReference>
<keyword evidence="6" id="KW-0915">Sodium</keyword>
<evidence type="ECO:0000313" key="12">
    <source>
        <dbReference type="EMBL" id="OCX13413.1"/>
    </source>
</evidence>
<keyword evidence="9" id="KW-0739">Sodium transport</keyword>
<dbReference type="OrthoDB" id="9809206at2"/>
<feature type="transmembrane region" description="Helical" evidence="10">
    <location>
        <begin position="299"/>
        <end position="317"/>
    </location>
</feature>
<accession>A0A1C2DFB4</accession>
<keyword evidence="7" id="KW-0406">Ion transport</keyword>
<feature type="transmembrane region" description="Helical" evidence="10">
    <location>
        <begin position="262"/>
        <end position="287"/>
    </location>
</feature>
<feature type="transmembrane region" description="Helical" evidence="10">
    <location>
        <begin position="111"/>
        <end position="134"/>
    </location>
</feature>
<evidence type="ECO:0000256" key="6">
    <source>
        <dbReference type="ARBA" id="ARBA00023053"/>
    </source>
</evidence>
<evidence type="ECO:0000256" key="3">
    <source>
        <dbReference type="ARBA" id="ARBA00022475"/>
    </source>
</evidence>
<evidence type="ECO:0000256" key="9">
    <source>
        <dbReference type="ARBA" id="ARBA00023201"/>
    </source>
</evidence>
<feature type="domain" description="Cation/H+ exchanger transmembrane" evidence="11">
    <location>
        <begin position="14"/>
        <end position="408"/>
    </location>
</feature>
<feature type="transmembrane region" description="Helical" evidence="10">
    <location>
        <begin position="81"/>
        <end position="105"/>
    </location>
</feature>
<dbReference type="InterPro" id="IPR006153">
    <property type="entry name" value="Cation/H_exchanger_TM"/>
</dbReference>
<dbReference type="PANTHER" id="PTHR10110:SF86">
    <property type="entry name" value="SODIUM_HYDROGEN EXCHANGER 7"/>
    <property type="match status" value="1"/>
</dbReference>
<keyword evidence="5 10" id="KW-1133">Transmembrane helix</keyword>